<evidence type="ECO:0000313" key="3">
    <source>
        <dbReference type="Proteomes" id="UP001194696"/>
    </source>
</evidence>
<dbReference type="Proteomes" id="UP001194696">
    <property type="component" value="Unassembled WGS sequence"/>
</dbReference>
<organism evidence="2 3">
    <name type="scientific">Linnemannia gamsii</name>
    <dbReference type="NCBI Taxonomy" id="64522"/>
    <lineage>
        <taxon>Eukaryota</taxon>
        <taxon>Fungi</taxon>
        <taxon>Fungi incertae sedis</taxon>
        <taxon>Mucoromycota</taxon>
        <taxon>Mortierellomycotina</taxon>
        <taxon>Mortierellomycetes</taxon>
        <taxon>Mortierellales</taxon>
        <taxon>Mortierellaceae</taxon>
        <taxon>Linnemannia</taxon>
    </lineage>
</organism>
<proteinExistence type="predicted"/>
<gene>
    <name evidence="2" type="ORF">BGZ96_012796</name>
</gene>
<protein>
    <submittedName>
        <fullName evidence="2">Uncharacterized protein</fullName>
    </submittedName>
</protein>
<evidence type="ECO:0000313" key="2">
    <source>
        <dbReference type="EMBL" id="KAG0282840.1"/>
    </source>
</evidence>
<name>A0ABQ7JPU3_9FUNG</name>
<keyword evidence="3" id="KW-1185">Reference proteome</keyword>
<sequence length="86" mass="9342">MTSTFKPTKLIFLTFAMLMALVVSSTQQADAASTWCLCGDKAQTQVACGYAKGNWDGGSCGLDDKGKASYFQSLCRKTELKLVCWN</sequence>
<reference evidence="2 3" key="1">
    <citation type="journal article" date="2020" name="Fungal Divers.">
        <title>Resolving the Mortierellaceae phylogeny through synthesis of multi-gene phylogenetics and phylogenomics.</title>
        <authorList>
            <person name="Vandepol N."/>
            <person name="Liber J."/>
            <person name="Desiro A."/>
            <person name="Na H."/>
            <person name="Kennedy M."/>
            <person name="Barry K."/>
            <person name="Grigoriev I.V."/>
            <person name="Miller A.N."/>
            <person name="O'Donnell K."/>
            <person name="Stajich J.E."/>
            <person name="Bonito G."/>
        </authorList>
    </citation>
    <scope>NUCLEOTIDE SEQUENCE [LARGE SCALE GENOMIC DNA]</scope>
    <source>
        <strain evidence="2 3">AD045</strain>
    </source>
</reference>
<feature type="chain" id="PRO_5045517580" evidence="1">
    <location>
        <begin position="32"/>
        <end position="86"/>
    </location>
</feature>
<dbReference type="EMBL" id="JAAAIM010000994">
    <property type="protein sequence ID" value="KAG0282840.1"/>
    <property type="molecule type" value="Genomic_DNA"/>
</dbReference>
<comment type="caution">
    <text evidence="2">The sequence shown here is derived from an EMBL/GenBank/DDBJ whole genome shotgun (WGS) entry which is preliminary data.</text>
</comment>
<accession>A0ABQ7JPU3</accession>
<feature type="signal peptide" evidence="1">
    <location>
        <begin position="1"/>
        <end position="31"/>
    </location>
</feature>
<keyword evidence="1" id="KW-0732">Signal</keyword>
<evidence type="ECO:0000256" key="1">
    <source>
        <dbReference type="SAM" id="SignalP"/>
    </source>
</evidence>